<evidence type="ECO:0000256" key="2">
    <source>
        <dbReference type="ARBA" id="ARBA00004275"/>
    </source>
</evidence>
<evidence type="ECO:0000256" key="6">
    <source>
        <dbReference type="ARBA" id="ARBA00022827"/>
    </source>
</evidence>
<dbReference type="FunFam" id="2.40.110.10:FF:000005">
    <property type="entry name" value="Acyl-coenzyme A oxidase"/>
    <property type="match status" value="1"/>
</dbReference>
<dbReference type="EMBL" id="JARQZJ010000039">
    <property type="protein sequence ID" value="KAK9877074.1"/>
    <property type="molecule type" value="Genomic_DNA"/>
</dbReference>
<dbReference type="PANTHER" id="PTHR10909:SF390">
    <property type="entry name" value="PEROXISOMAL ACYL-COENZYME A OXIDASE 3"/>
    <property type="match status" value="1"/>
</dbReference>
<accession>A0AAW1U925</accession>
<dbReference type="InterPro" id="IPR006091">
    <property type="entry name" value="Acyl-CoA_Oxase/DH_mid-dom"/>
</dbReference>
<dbReference type="Pfam" id="PF01756">
    <property type="entry name" value="ACOX"/>
    <property type="match status" value="1"/>
</dbReference>
<evidence type="ECO:0000259" key="16">
    <source>
        <dbReference type="Pfam" id="PF22924"/>
    </source>
</evidence>
<dbReference type="InterPro" id="IPR012258">
    <property type="entry name" value="Acyl-CoA_oxidase"/>
</dbReference>
<evidence type="ECO:0000256" key="8">
    <source>
        <dbReference type="ARBA" id="ARBA00023002"/>
    </source>
</evidence>
<dbReference type="Proteomes" id="UP001431783">
    <property type="component" value="Unassembled WGS sequence"/>
</dbReference>
<evidence type="ECO:0000259" key="14">
    <source>
        <dbReference type="Pfam" id="PF01756"/>
    </source>
</evidence>
<dbReference type="AlphaFoldDB" id="A0AAW1U925"/>
<comment type="caution">
    <text evidence="17">The sequence shown here is derived from an EMBL/GenBank/DDBJ whole genome shotgun (WGS) entry which is preliminary data.</text>
</comment>
<gene>
    <name evidence="17" type="ORF">WA026_016103</name>
</gene>
<comment type="cofactor">
    <cofactor evidence="1">
        <name>FAD</name>
        <dbReference type="ChEBI" id="CHEBI:57692"/>
    </cofactor>
</comment>
<keyword evidence="6 11" id="KW-0274">FAD</keyword>
<dbReference type="InterPro" id="IPR055060">
    <property type="entry name" value="ACOX_C_alpha1"/>
</dbReference>
<dbReference type="InterPro" id="IPR046373">
    <property type="entry name" value="Acyl-CoA_Oxase/DH_mid-dom_sf"/>
</dbReference>
<dbReference type="GO" id="GO:0055088">
    <property type="term" value="P:lipid homeostasis"/>
    <property type="evidence" value="ECO:0007669"/>
    <property type="project" value="TreeGrafter"/>
</dbReference>
<dbReference type="GO" id="GO:0016402">
    <property type="term" value="F:pristanoyl-CoA oxidase activity"/>
    <property type="evidence" value="ECO:0007669"/>
    <property type="project" value="TreeGrafter"/>
</dbReference>
<evidence type="ECO:0000256" key="7">
    <source>
        <dbReference type="ARBA" id="ARBA00022832"/>
    </source>
</evidence>
<dbReference type="InterPro" id="IPR002655">
    <property type="entry name" value="Acyl-CoA_oxidase_C"/>
</dbReference>
<comment type="pathway">
    <text evidence="3">Lipid metabolism.</text>
</comment>
<evidence type="ECO:0000256" key="4">
    <source>
        <dbReference type="ARBA" id="ARBA00006288"/>
    </source>
</evidence>
<dbReference type="InterPro" id="IPR009100">
    <property type="entry name" value="AcylCoA_DH/oxidase_NM_dom_sf"/>
</dbReference>
<comment type="similarity">
    <text evidence="4 11">Belongs to the acyl-CoA oxidase family.</text>
</comment>
<dbReference type="Gene3D" id="2.40.110.10">
    <property type="entry name" value="Butyryl-CoA Dehydrogenase, subunit A, domain 2"/>
    <property type="match status" value="1"/>
</dbReference>
<dbReference type="GO" id="GO:0005504">
    <property type="term" value="F:fatty acid binding"/>
    <property type="evidence" value="ECO:0007669"/>
    <property type="project" value="TreeGrafter"/>
</dbReference>
<evidence type="ECO:0000256" key="12">
    <source>
        <dbReference type="PIRSR" id="PIRSR000168-1"/>
    </source>
</evidence>
<reference evidence="17 18" key="1">
    <citation type="submission" date="2023-03" db="EMBL/GenBank/DDBJ databases">
        <title>Genome insight into feeding habits of ladybird beetles.</title>
        <authorList>
            <person name="Li H.-S."/>
            <person name="Huang Y.-H."/>
            <person name="Pang H."/>
        </authorList>
    </citation>
    <scope>NUCLEOTIDE SEQUENCE [LARGE SCALE GENOMIC DNA]</scope>
    <source>
        <strain evidence="17">SYSU_2023b</strain>
        <tissue evidence="17">Whole body</tissue>
    </source>
</reference>
<evidence type="ECO:0000256" key="9">
    <source>
        <dbReference type="ARBA" id="ARBA00023098"/>
    </source>
</evidence>
<dbReference type="SUPFAM" id="SSF47203">
    <property type="entry name" value="Acyl-CoA dehydrogenase C-terminal domain-like"/>
    <property type="match status" value="2"/>
</dbReference>
<protein>
    <recommendedName>
        <fullName evidence="11">Acyl-coenzyme A oxidase</fullName>
    </recommendedName>
</protein>
<feature type="domain" description="Acyl-CoA oxidase C-terminal" evidence="14">
    <location>
        <begin position="496"/>
        <end position="672"/>
    </location>
</feature>
<evidence type="ECO:0000313" key="18">
    <source>
        <dbReference type="Proteomes" id="UP001431783"/>
    </source>
</evidence>
<dbReference type="FunFam" id="1.20.140.10:FF:000007">
    <property type="entry name" value="Acyl-coenzyme A oxidase"/>
    <property type="match status" value="1"/>
</dbReference>
<name>A0AAW1U925_9CUCU</name>
<evidence type="ECO:0000256" key="10">
    <source>
        <dbReference type="ARBA" id="ARBA00023140"/>
    </source>
</evidence>
<dbReference type="Pfam" id="PF02770">
    <property type="entry name" value="Acyl-CoA_dh_M"/>
    <property type="match status" value="1"/>
</dbReference>
<evidence type="ECO:0000256" key="11">
    <source>
        <dbReference type="PIRNR" id="PIRNR000168"/>
    </source>
</evidence>
<dbReference type="GO" id="GO:0033540">
    <property type="term" value="P:fatty acid beta-oxidation using acyl-CoA oxidase"/>
    <property type="evidence" value="ECO:0007669"/>
    <property type="project" value="TreeGrafter"/>
</dbReference>
<keyword evidence="18" id="KW-1185">Reference proteome</keyword>
<keyword evidence="10" id="KW-0576">Peroxisome</keyword>
<dbReference type="Gene3D" id="1.20.140.10">
    <property type="entry name" value="Butyryl-CoA Dehydrogenase, subunit A, domain 3"/>
    <property type="match status" value="2"/>
</dbReference>
<dbReference type="FunFam" id="1.20.140.10:FF:000010">
    <property type="entry name" value="Acyl-coenzyme A oxidase"/>
    <property type="match status" value="1"/>
</dbReference>
<proteinExistence type="inferred from homology"/>
<evidence type="ECO:0000256" key="1">
    <source>
        <dbReference type="ARBA" id="ARBA00001974"/>
    </source>
</evidence>
<comment type="subcellular location">
    <subcellularLocation>
        <location evidence="2">Peroxisome</location>
    </subcellularLocation>
</comment>
<dbReference type="InterPro" id="IPR036250">
    <property type="entry name" value="AcylCo_DH-like_C"/>
</dbReference>
<dbReference type="Pfam" id="PF22924">
    <property type="entry name" value="ACOX_C_alpha1"/>
    <property type="match status" value="1"/>
</dbReference>
<feature type="domain" description="Acyl-CoA oxidase/dehydrogenase middle" evidence="15">
    <location>
        <begin position="143"/>
        <end position="251"/>
    </location>
</feature>
<feature type="active site" description="Proton acceptor" evidence="12">
    <location>
        <position position="437"/>
    </location>
</feature>
<keyword evidence="5 11" id="KW-0285">Flavoprotein</keyword>
<keyword evidence="7" id="KW-0276">Fatty acid metabolism</keyword>
<evidence type="ECO:0000256" key="3">
    <source>
        <dbReference type="ARBA" id="ARBA00005189"/>
    </source>
</evidence>
<organism evidence="17 18">
    <name type="scientific">Henosepilachna vigintioctopunctata</name>
    <dbReference type="NCBI Taxonomy" id="420089"/>
    <lineage>
        <taxon>Eukaryota</taxon>
        <taxon>Metazoa</taxon>
        <taxon>Ecdysozoa</taxon>
        <taxon>Arthropoda</taxon>
        <taxon>Hexapoda</taxon>
        <taxon>Insecta</taxon>
        <taxon>Pterygota</taxon>
        <taxon>Neoptera</taxon>
        <taxon>Endopterygota</taxon>
        <taxon>Coleoptera</taxon>
        <taxon>Polyphaga</taxon>
        <taxon>Cucujiformia</taxon>
        <taxon>Coccinelloidea</taxon>
        <taxon>Coccinellidae</taxon>
        <taxon>Epilachninae</taxon>
        <taxon>Epilachnini</taxon>
        <taxon>Henosepilachna</taxon>
    </lineage>
</organism>
<keyword evidence="8" id="KW-0560">Oxidoreductase</keyword>
<dbReference type="SUPFAM" id="SSF56645">
    <property type="entry name" value="Acyl-CoA dehydrogenase NM domain-like"/>
    <property type="match status" value="1"/>
</dbReference>
<dbReference type="PIRSF" id="PIRSF000168">
    <property type="entry name" value="Acyl-CoA_oxidase"/>
    <property type="match status" value="1"/>
</dbReference>
<dbReference type="GO" id="GO:0071949">
    <property type="term" value="F:FAD binding"/>
    <property type="evidence" value="ECO:0007669"/>
    <property type="project" value="InterPro"/>
</dbReference>
<feature type="domain" description="Acyl-CoA oxidase C-alpha1" evidence="16">
    <location>
        <begin position="289"/>
        <end position="452"/>
    </location>
</feature>
<dbReference type="PANTHER" id="PTHR10909">
    <property type="entry name" value="ELECTRON TRANSPORT OXIDOREDUCTASE"/>
    <property type="match status" value="1"/>
</dbReference>
<evidence type="ECO:0000259" key="15">
    <source>
        <dbReference type="Pfam" id="PF02770"/>
    </source>
</evidence>
<dbReference type="GO" id="GO:0005777">
    <property type="term" value="C:peroxisome"/>
    <property type="evidence" value="ECO:0007669"/>
    <property type="project" value="UniProtKB-SubCell"/>
</dbReference>
<keyword evidence="9" id="KW-0443">Lipid metabolism</keyword>
<sequence>MLDFNLNPLDEYRKKASFEWKKLKMLLHPEQYAKLQDVIMEKIYKYPEFRRGFCPESLDEKRRITQRQLNIIKESRILDREEILINLNKMPYLISMLTILAPDTCIKFNGSVDLFNNAILALGTEDQLHYVFDNKEGKINGTFCLTEIGHGTNTKGMQTTAVYDIENEEFVINSSCFEAAKCWAAGLSQTASHAIVFAQLIVKGEMKGLHGFIVPLRDPTSLIPYPGLTIGDMGEKTGLNGIDNGFLVFHNYRIPRKNLLSKTGGVTLKGDYITSFKDSKKKHGVSLGHLSIGRTYIVCTAAAYGIKALTIAVRYAAIRKQFGPNESEEVSIIEYQTHQHRLLPHLACAYAIRIFGDFILPSCCQFIFDSLFDSSDEHISERGMEIHSICCGAKPLASWSIRDVIQECREACGGHGYLKAAGIGDLRDNNDANCTFEGDNTVIIQQTSNWLLKFWPLVLKQSRISSPMSSVDFLTSATEILEYKWEIIDVEQLCSPNNLIQIYQWLVCYLLRETYEKSQKAMQSGIDPFWVKNNHQVFLAKNLSIAYTQHLILKQMLDFIDKAGDENVKKVLLRLFSLYAISSLEKYHLTTLYRGGYARDYLASLLIQESMLKLCADLKDDAVALIDAVAAPDFAIHSILGASDGQVYKRLESAIMDSSYNMGKPSWWLDIVNKSYSPISKL</sequence>
<evidence type="ECO:0000256" key="5">
    <source>
        <dbReference type="ARBA" id="ARBA00022630"/>
    </source>
</evidence>
<evidence type="ECO:0000256" key="13">
    <source>
        <dbReference type="PIRSR" id="PIRSR000168-2"/>
    </source>
</evidence>
<evidence type="ECO:0000313" key="17">
    <source>
        <dbReference type="EMBL" id="KAK9877074.1"/>
    </source>
</evidence>
<feature type="binding site" evidence="13">
    <location>
        <position position="146"/>
    </location>
    <ligand>
        <name>FAD</name>
        <dbReference type="ChEBI" id="CHEBI:57692"/>
    </ligand>
</feature>